<evidence type="ECO:0000256" key="5">
    <source>
        <dbReference type="ARBA" id="ARBA00023136"/>
    </source>
</evidence>
<dbReference type="Ensembl" id="ENSFHET00000025376.1">
    <property type="protein sequence ID" value="ENSFHEP00000016854.1"/>
    <property type="gene ID" value="ENSFHEG00000018560.1"/>
</dbReference>
<protein>
    <recommendedName>
        <fullName evidence="9">Ig-like domain-containing protein</fullName>
    </recommendedName>
</protein>
<keyword evidence="4" id="KW-0391">Immunity</keyword>
<evidence type="ECO:0000256" key="4">
    <source>
        <dbReference type="ARBA" id="ARBA00022859"/>
    </source>
</evidence>
<feature type="domain" description="Ig-like" evidence="9">
    <location>
        <begin position="149"/>
        <end position="265"/>
    </location>
</feature>
<keyword evidence="3" id="KW-0732">Signal</keyword>
<reference evidence="10" key="1">
    <citation type="submission" date="2025-08" db="UniProtKB">
        <authorList>
            <consortium name="Ensembl"/>
        </authorList>
    </citation>
    <scope>IDENTIFICATION</scope>
</reference>
<dbReference type="SMART" id="SM00409">
    <property type="entry name" value="IG"/>
    <property type="match status" value="2"/>
</dbReference>
<dbReference type="InterPro" id="IPR013106">
    <property type="entry name" value="Ig_V-set"/>
</dbReference>
<evidence type="ECO:0000256" key="3">
    <source>
        <dbReference type="ARBA" id="ARBA00022729"/>
    </source>
</evidence>
<keyword evidence="11" id="KW-1185">Reference proteome</keyword>
<dbReference type="Pfam" id="PF07686">
    <property type="entry name" value="V-set"/>
    <property type="match status" value="1"/>
</dbReference>
<dbReference type="GO" id="GO:0002376">
    <property type="term" value="P:immune system process"/>
    <property type="evidence" value="ECO:0007669"/>
    <property type="project" value="UniProtKB-KW"/>
</dbReference>
<evidence type="ECO:0000313" key="10">
    <source>
        <dbReference type="Ensembl" id="ENSFHEP00000016854.1"/>
    </source>
</evidence>
<keyword evidence="5 8" id="KW-0472">Membrane</keyword>
<comment type="subcellular location">
    <subcellularLocation>
        <location evidence="1">Cell membrane</location>
    </subcellularLocation>
</comment>
<dbReference type="Proteomes" id="UP000265000">
    <property type="component" value="Unplaced"/>
</dbReference>
<dbReference type="PANTHER" id="PTHR19433:SF111">
    <property type="entry name" value="T CELL RECEPTOR ALPHA VARIABLE 4"/>
    <property type="match status" value="1"/>
</dbReference>
<organism evidence="10 11">
    <name type="scientific">Fundulus heteroclitus</name>
    <name type="common">Killifish</name>
    <name type="synonym">Mummichog</name>
    <dbReference type="NCBI Taxonomy" id="8078"/>
    <lineage>
        <taxon>Eukaryota</taxon>
        <taxon>Metazoa</taxon>
        <taxon>Chordata</taxon>
        <taxon>Craniata</taxon>
        <taxon>Vertebrata</taxon>
        <taxon>Euteleostomi</taxon>
        <taxon>Actinopterygii</taxon>
        <taxon>Neopterygii</taxon>
        <taxon>Teleostei</taxon>
        <taxon>Neoteleostei</taxon>
        <taxon>Acanthomorphata</taxon>
        <taxon>Ovalentaria</taxon>
        <taxon>Atherinomorphae</taxon>
        <taxon>Cyprinodontiformes</taxon>
        <taxon>Fundulidae</taxon>
        <taxon>Fundulus</taxon>
    </lineage>
</organism>
<evidence type="ECO:0000259" key="9">
    <source>
        <dbReference type="PROSITE" id="PS50835"/>
    </source>
</evidence>
<keyword evidence="8" id="KW-1133">Transmembrane helix</keyword>
<dbReference type="InterPro" id="IPR013783">
    <property type="entry name" value="Ig-like_fold"/>
</dbReference>
<sequence length="356" mass="39675">MLIIIYVLLTVGIGRKCIKSVYFQNFSKEFSFRHIQICLSLFEAVSVGADVILTCPRLKSEITAKLFWIRYIPGKCPEVLGGTRSFDIVNNDEETLITHIRAKQEPATFILHISKVNQSDTGLYYCVKALDLNLTFLEGVFLRIKRKEPNITAIIQHLLPDRVHPGDPVSLQCSVLFNSEDETCSTDHRVYWFQTGSSQSLPSFIYGNHGNECENSTEDHSGRKCIYNFSVNVSASDVGTYYCAVASCGVVIYSKGIKLDIKELNVWDLQKTNTIFILLCAVLTASVVVIFILTYIISKKTCHCSNGNSCFIISTKKKRDGVSLIYTAPTFTGGKAAGTERRNKVTPEAVYSGVRG</sequence>
<dbReference type="SUPFAM" id="SSF48726">
    <property type="entry name" value="Immunoglobulin"/>
    <property type="match status" value="2"/>
</dbReference>
<evidence type="ECO:0000256" key="8">
    <source>
        <dbReference type="SAM" id="Phobius"/>
    </source>
</evidence>
<proteinExistence type="predicted"/>
<dbReference type="AlphaFoldDB" id="A0A3Q2PUK4"/>
<name>A0A3Q2PUK4_FUNHE</name>
<evidence type="ECO:0000256" key="6">
    <source>
        <dbReference type="ARBA" id="ARBA00023157"/>
    </source>
</evidence>
<dbReference type="GO" id="GO:0009617">
    <property type="term" value="P:response to bacterium"/>
    <property type="evidence" value="ECO:0007669"/>
    <property type="project" value="TreeGrafter"/>
</dbReference>
<reference evidence="10" key="2">
    <citation type="submission" date="2025-09" db="UniProtKB">
        <authorList>
            <consortium name="Ensembl"/>
        </authorList>
    </citation>
    <scope>IDENTIFICATION</scope>
</reference>
<dbReference type="GO" id="GO:0005886">
    <property type="term" value="C:plasma membrane"/>
    <property type="evidence" value="ECO:0007669"/>
    <property type="project" value="UniProtKB-SubCell"/>
</dbReference>
<feature type="domain" description="Ig-like" evidence="9">
    <location>
        <begin position="48"/>
        <end position="126"/>
    </location>
</feature>
<evidence type="ECO:0000256" key="7">
    <source>
        <dbReference type="ARBA" id="ARBA00023180"/>
    </source>
</evidence>
<dbReference type="InterPro" id="IPR036179">
    <property type="entry name" value="Ig-like_dom_sf"/>
</dbReference>
<dbReference type="PANTHER" id="PTHR19433">
    <property type="entry name" value="T-CELL RECEPTOR ALPHA CHAIN V REGION-RELATED"/>
    <property type="match status" value="1"/>
</dbReference>
<evidence type="ECO:0000313" key="11">
    <source>
        <dbReference type="Proteomes" id="UP000265000"/>
    </source>
</evidence>
<feature type="transmembrane region" description="Helical" evidence="8">
    <location>
        <begin position="275"/>
        <end position="297"/>
    </location>
</feature>
<dbReference type="InterPro" id="IPR003599">
    <property type="entry name" value="Ig_sub"/>
</dbReference>
<accession>A0A3Q2PUK4</accession>
<evidence type="ECO:0000256" key="1">
    <source>
        <dbReference type="ARBA" id="ARBA00004236"/>
    </source>
</evidence>
<keyword evidence="8" id="KW-0812">Transmembrane</keyword>
<keyword evidence="6" id="KW-1015">Disulfide bond</keyword>
<keyword evidence="2" id="KW-1003">Cell membrane</keyword>
<dbReference type="Gene3D" id="2.60.40.10">
    <property type="entry name" value="Immunoglobulins"/>
    <property type="match status" value="2"/>
</dbReference>
<dbReference type="PROSITE" id="PS50835">
    <property type="entry name" value="IG_LIKE"/>
    <property type="match status" value="2"/>
</dbReference>
<dbReference type="InterPro" id="IPR007110">
    <property type="entry name" value="Ig-like_dom"/>
</dbReference>
<dbReference type="InterPro" id="IPR052051">
    <property type="entry name" value="TCR_complex_component"/>
</dbReference>
<dbReference type="STRING" id="8078.ENSFHEP00000016854"/>
<dbReference type="GeneTree" id="ENSGT01030000234530"/>
<keyword evidence="7" id="KW-0325">Glycoprotein</keyword>
<evidence type="ECO:0000256" key="2">
    <source>
        <dbReference type="ARBA" id="ARBA00022475"/>
    </source>
</evidence>